<name>A0ABQ6NRC1_9BACL</name>
<dbReference type="EMBL" id="BTCL01000021">
    <property type="protein sequence ID" value="GMK47660.1"/>
    <property type="molecule type" value="Genomic_DNA"/>
</dbReference>
<gene>
    <name evidence="1" type="ORF">PghCCS26_47900</name>
</gene>
<evidence type="ECO:0000313" key="1">
    <source>
        <dbReference type="EMBL" id="GMK47660.1"/>
    </source>
</evidence>
<sequence>MAFVPDAGLLRILALIDADLTHIAVSTDAPTEADTQLPSEFARKDVTLSFTDGYTVVKETYFDETEANGLIGGWGVFGVGATDDPDTGTLMIAGPSDFTKTNIDSLTLSAEITIRRAST</sequence>
<organism evidence="1 2">
    <name type="scientific">Paenibacillus glycanilyticus</name>
    <dbReference type="NCBI Taxonomy" id="126569"/>
    <lineage>
        <taxon>Bacteria</taxon>
        <taxon>Bacillati</taxon>
        <taxon>Bacillota</taxon>
        <taxon>Bacilli</taxon>
        <taxon>Bacillales</taxon>
        <taxon>Paenibacillaceae</taxon>
        <taxon>Paenibacillus</taxon>
    </lineage>
</organism>
<accession>A0ABQ6NRC1</accession>
<dbReference type="RefSeq" id="WP_317981583.1">
    <property type="nucleotide sequence ID" value="NZ_BTCL01000021.1"/>
</dbReference>
<comment type="caution">
    <text evidence="1">The sequence shown here is derived from an EMBL/GenBank/DDBJ whole genome shotgun (WGS) entry which is preliminary data.</text>
</comment>
<keyword evidence="2" id="KW-1185">Reference proteome</keyword>
<evidence type="ECO:0000313" key="2">
    <source>
        <dbReference type="Proteomes" id="UP001285921"/>
    </source>
</evidence>
<dbReference type="Proteomes" id="UP001285921">
    <property type="component" value="Unassembled WGS sequence"/>
</dbReference>
<proteinExistence type="predicted"/>
<reference evidence="1 2" key="1">
    <citation type="submission" date="2023-05" db="EMBL/GenBank/DDBJ databases">
        <title>Draft genome of Paenibacillus sp. CCS26.</title>
        <authorList>
            <person name="Akita H."/>
            <person name="Shinto Y."/>
            <person name="Kimura Z."/>
        </authorList>
    </citation>
    <scope>NUCLEOTIDE SEQUENCE [LARGE SCALE GENOMIC DNA]</scope>
    <source>
        <strain evidence="1 2">CCS26</strain>
    </source>
</reference>
<protein>
    <submittedName>
        <fullName evidence="1">Uncharacterized protein</fullName>
    </submittedName>
</protein>